<name>A0A9Q6VPL2_PSEFR</name>
<accession>A0A9Q6VPL2</accession>
<evidence type="ECO:0000313" key="1">
    <source>
        <dbReference type="EMBL" id="QPL32853.1"/>
    </source>
</evidence>
<sequence length="166" mass="18513">MKFILSENDEFLCGDLVYRESEYSIDFTCSSSKQLEFKTGDQGCMSLTAGTLQLEVGVESREILYPWGFFPIMNIEARAIDVPISKGGSIIVDPEGFDLIEGVSWDIPGSNSWKIIREQDGGWIYIGPDKALFDKGSYVEFASGAILGLKDGDISCVFIRPRFIRE</sequence>
<dbReference type="RefSeq" id="WP_169905662.1">
    <property type="nucleotide sequence ID" value="NZ_CP065202.1"/>
</dbReference>
<proteinExistence type="predicted"/>
<dbReference type="EMBL" id="CP065202">
    <property type="protein sequence ID" value="QPL32853.1"/>
    <property type="molecule type" value="Genomic_DNA"/>
</dbReference>
<dbReference type="Proteomes" id="UP000594467">
    <property type="component" value="Chromosome"/>
</dbReference>
<dbReference type="AlphaFoldDB" id="A0A9Q6VPL2"/>
<evidence type="ECO:0000313" key="2">
    <source>
        <dbReference type="Proteomes" id="UP000594467"/>
    </source>
</evidence>
<gene>
    <name evidence="1" type="ORF">I5R27_07065</name>
</gene>
<protein>
    <submittedName>
        <fullName evidence="1">Uncharacterized protein</fullName>
    </submittedName>
</protein>
<organism evidence="1 2">
    <name type="scientific">Pseudomonas fragi</name>
    <dbReference type="NCBI Taxonomy" id="296"/>
    <lineage>
        <taxon>Bacteria</taxon>
        <taxon>Pseudomonadati</taxon>
        <taxon>Pseudomonadota</taxon>
        <taxon>Gammaproteobacteria</taxon>
        <taxon>Pseudomonadales</taxon>
        <taxon>Pseudomonadaceae</taxon>
        <taxon>Pseudomonas</taxon>
    </lineage>
</organism>
<reference evidence="1 2" key="1">
    <citation type="submission" date="2020-11" db="EMBL/GenBank/DDBJ databases">
        <title>The Complete Genome of Pseudomonas fragi A13BB.</title>
        <authorList>
            <person name="Awolope O.K."/>
            <person name="O'Driscoll N.H."/>
            <person name="Di Salvo A."/>
            <person name="Lamb A.J."/>
        </authorList>
    </citation>
    <scope>NUCLEOTIDE SEQUENCE [LARGE SCALE GENOMIC DNA]</scope>
    <source>
        <strain evidence="1 2">A13BB</strain>
    </source>
</reference>